<protein>
    <recommendedName>
        <fullName evidence="2">Transposase IS4-like domain-containing protein</fullName>
    </recommendedName>
</protein>
<evidence type="ECO:0000313" key="3">
    <source>
        <dbReference type="EMBL" id="CAI78531.1"/>
    </source>
</evidence>
<dbReference type="GO" id="GO:0004803">
    <property type="term" value="F:transposase activity"/>
    <property type="evidence" value="ECO:0007669"/>
    <property type="project" value="InterPro"/>
</dbReference>
<dbReference type="EMBL" id="AJ937764">
    <property type="protein sequence ID" value="CAI78531.1"/>
    <property type="molecule type" value="Genomic_DNA"/>
</dbReference>
<proteinExistence type="predicted"/>
<dbReference type="GO" id="GO:0006313">
    <property type="term" value="P:DNA transposition"/>
    <property type="evidence" value="ECO:0007669"/>
    <property type="project" value="InterPro"/>
</dbReference>
<dbReference type="AlphaFoldDB" id="Q2Z034"/>
<dbReference type="SUPFAM" id="SSF53098">
    <property type="entry name" value="Ribonuclease H-like"/>
    <property type="match status" value="1"/>
</dbReference>
<name>Q2Z034_9CHLR</name>
<evidence type="ECO:0000259" key="2">
    <source>
        <dbReference type="Pfam" id="PF01609"/>
    </source>
</evidence>
<feature type="region of interest" description="Disordered" evidence="1">
    <location>
        <begin position="397"/>
        <end position="421"/>
    </location>
</feature>
<dbReference type="InterPro" id="IPR002559">
    <property type="entry name" value="Transposase_11"/>
</dbReference>
<feature type="domain" description="Transposase IS4-like" evidence="2">
    <location>
        <begin position="88"/>
        <end position="351"/>
    </location>
</feature>
<reference evidence="3" key="1">
    <citation type="journal article" date="2005" name="Environ. Microbiol.">
        <title>Lateral gene transfer and phylogenetic assignment of environmental fosmid clones.</title>
        <authorList>
            <person name="Nesbo C.L."/>
            <person name="Boucher Y."/>
            <person name="Dlutek M."/>
            <person name="Doolittle F.W."/>
        </authorList>
    </citation>
    <scope>NUCLEOTIDE SEQUENCE</scope>
</reference>
<sequence length="439" mass="50268">MTKNSFNKFRNAVYQKVSYRPDAIMDLIDALTIAGQVSSPVSVRESPLFRRKFSSVYDALLEGEIEVEQLRNLLVACQPTESETIAGYEVYAVDATPNERMAAETLPDRGALKAQQKEPVHYGHKYSWLVRLVQSGTSWVAPLDVQRISTQSTDTKLAAEQVKALARRNLHLKVITADSRHRDRHFLGVFAYLENTYALVRLQNNQKLSQTPVPKLKGSLGAPRKHGADFQLSAITRLPDASEEFYLGRQKVRVRAWHDLHFKRLASLVGTVVCVEFLKEDGTPRYKRPIWLFWTGPEDVALQDLCRMYLWRFAIEHLFRFLKQHMGLNSNRSPNLVSTEKWMWLCALAYWQLLLMRNLVTPNCPAWHPQRKDGQAHPLTPAQVQRSALAFLLRSGTPARNTRPAGKGRGRRNGYHPTPRLRYEVVFKTKKPQNRPATC</sequence>
<dbReference type="Pfam" id="PF01609">
    <property type="entry name" value="DDE_Tnp_1"/>
    <property type="match status" value="1"/>
</dbReference>
<accession>Q2Z034</accession>
<dbReference type="InterPro" id="IPR012337">
    <property type="entry name" value="RNaseH-like_sf"/>
</dbReference>
<evidence type="ECO:0000256" key="1">
    <source>
        <dbReference type="SAM" id="MobiDB-lite"/>
    </source>
</evidence>
<dbReference type="GO" id="GO:0003677">
    <property type="term" value="F:DNA binding"/>
    <property type="evidence" value="ECO:0007669"/>
    <property type="project" value="InterPro"/>
</dbReference>
<organism evidence="3">
    <name type="scientific">uncultured Chloroflexota bacterium</name>
    <dbReference type="NCBI Taxonomy" id="166587"/>
    <lineage>
        <taxon>Bacteria</taxon>
        <taxon>Bacillati</taxon>
        <taxon>Chloroflexota</taxon>
        <taxon>environmental samples</taxon>
    </lineage>
</organism>